<dbReference type="CDD" id="cd02440">
    <property type="entry name" value="AdoMet_MTases"/>
    <property type="match status" value="1"/>
</dbReference>
<evidence type="ECO:0000313" key="6">
    <source>
        <dbReference type="EMBL" id="KAK7413561.1"/>
    </source>
</evidence>
<comment type="similarity">
    <text evidence="4">Belongs to the class I-like SAM-binding methyltransferase superfamily. Cation-dependent O-methyltransferase family.</text>
</comment>
<gene>
    <name evidence="6" type="ORF">QQX98_007570</name>
</gene>
<keyword evidence="2" id="KW-0808">Transferase</keyword>
<evidence type="ECO:0000256" key="3">
    <source>
        <dbReference type="ARBA" id="ARBA00022691"/>
    </source>
</evidence>
<keyword evidence="5" id="KW-0812">Transmembrane</keyword>
<keyword evidence="5" id="KW-0472">Membrane</keyword>
<keyword evidence="1" id="KW-0489">Methyltransferase</keyword>
<evidence type="ECO:0000256" key="2">
    <source>
        <dbReference type="ARBA" id="ARBA00022679"/>
    </source>
</evidence>
<dbReference type="EMBL" id="JAZAVJ010000126">
    <property type="protein sequence ID" value="KAK7413561.1"/>
    <property type="molecule type" value="Genomic_DNA"/>
</dbReference>
<organism evidence="6 7">
    <name type="scientific">Neonectria punicea</name>
    <dbReference type="NCBI Taxonomy" id="979145"/>
    <lineage>
        <taxon>Eukaryota</taxon>
        <taxon>Fungi</taxon>
        <taxon>Dikarya</taxon>
        <taxon>Ascomycota</taxon>
        <taxon>Pezizomycotina</taxon>
        <taxon>Sordariomycetes</taxon>
        <taxon>Hypocreomycetidae</taxon>
        <taxon>Hypocreales</taxon>
        <taxon>Nectriaceae</taxon>
        <taxon>Neonectria</taxon>
    </lineage>
</organism>
<evidence type="ECO:0000256" key="1">
    <source>
        <dbReference type="ARBA" id="ARBA00022603"/>
    </source>
</evidence>
<dbReference type="InterPro" id="IPR002935">
    <property type="entry name" value="SAM_O-MeTrfase"/>
</dbReference>
<dbReference type="PANTHER" id="PTHR10509:SF14">
    <property type="entry name" value="CAFFEOYL-COA O-METHYLTRANSFERASE 3-RELATED"/>
    <property type="match status" value="1"/>
</dbReference>
<dbReference type="PROSITE" id="PS51682">
    <property type="entry name" value="SAM_OMT_I"/>
    <property type="match status" value="1"/>
</dbReference>
<dbReference type="Gene3D" id="3.40.50.150">
    <property type="entry name" value="Vaccinia Virus protein VP39"/>
    <property type="match status" value="1"/>
</dbReference>
<evidence type="ECO:0008006" key="8">
    <source>
        <dbReference type="Google" id="ProtNLM"/>
    </source>
</evidence>
<accession>A0ABR1GXK2</accession>
<keyword evidence="3" id="KW-0949">S-adenosyl-L-methionine</keyword>
<evidence type="ECO:0000256" key="5">
    <source>
        <dbReference type="SAM" id="Phobius"/>
    </source>
</evidence>
<protein>
    <recommendedName>
        <fullName evidence="8">O-methyltransferase</fullName>
    </recommendedName>
</protein>
<dbReference type="PANTHER" id="PTHR10509">
    <property type="entry name" value="O-METHYLTRANSFERASE-RELATED"/>
    <property type="match status" value="1"/>
</dbReference>
<feature type="transmembrane region" description="Helical" evidence="5">
    <location>
        <begin position="58"/>
        <end position="82"/>
    </location>
</feature>
<dbReference type="SUPFAM" id="SSF53335">
    <property type="entry name" value="S-adenosyl-L-methionine-dependent methyltransferases"/>
    <property type="match status" value="1"/>
</dbReference>
<dbReference type="InterPro" id="IPR029063">
    <property type="entry name" value="SAM-dependent_MTases_sf"/>
</dbReference>
<keyword evidence="7" id="KW-1185">Reference proteome</keyword>
<dbReference type="Proteomes" id="UP001498476">
    <property type="component" value="Unassembled WGS sequence"/>
</dbReference>
<evidence type="ECO:0000256" key="4">
    <source>
        <dbReference type="ARBA" id="ARBA00023453"/>
    </source>
</evidence>
<keyword evidence="5" id="KW-1133">Transmembrane helix</keyword>
<comment type="caution">
    <text evidence="6">The sequence shown here is derived from an EMBL/GenBank/DDBJ whole genome shotgun (WGS) entry which is preliminary data.</text>
</comment>
<reference evidence="6 7" key="1">
    <citation type="journal article" date="2025" name="Microbiol. Resour. Announc.">
        <title>Draft genome sequences for Neonectria magnoliae and Neonectria punicea, canker pathogens of Liriodendron tulipifera and Acer saccharum in West Virginia.</title>
        <authorList>
            <person name="Petronek H.M."/>
            <person name="Kasson M.T."/>
            <person name="Metheny A.M."/>
            <person name="Stauder C.M."/>
            <person name="Lovett B."/>
            <person name="Lynch S.C."/>
            <person name="Garnas J.R."/>
            <person name="Kasson L.R."/>
            <person name="Stajich J.E."/>
        </authorList>
    </citation>
    <scope>NUCLEOTIDE SEQUENCE [LARGE SCALE GENOMIC DNA]</scope>
    <source>
        <strain evidence="6 7">NRRL 64653</strain>
    </source>
</reference>
<proteinExistence type="inferred from homology"/>
<dbReference type="InterPro" id="IPR050362">
    <property type="entry name" value="Cation-dep_OMT"/>
</dbReference>
<name>A0ABR1GXK2_9HYPO</name>
<evidence type="ECO:0000313" key="7">
    <source>
        <dbReference type="Proteomes" id="UP001498476"/>
    </source>
</evidence>
<dbReference type="Pfam" id="PF01596">
    <property type="entry name" value="Methyltransf_3"/>
    <property type="match status" value="1"/>
</dbReference>
<sequence>MKENCTTLYPNNTVAQAVSEYADRHSLSLPARLTEYHTWVLQTQERSHFTISILEARFLTWIAHLVVLEIGAFVGFSVAVWADAVGPDGYVSGLERSPDYVKLARDQLKSRGWDNTQILEGDASEILNNHAPLKPYDIIFIDAQKSQYPEYLQSILENSKPGNNTRLLRPGGLIIGDNALRSALVVDQSEANPATKTVPQESVNWNWSDLDRLNEFNGTLHSNPRLETFLLPVFDGLGMARLLD</sequence>